<organism evidence="1 2">
    <name type="scientific">Puccinia striiformis f. sp. tritici PST-78</name>
    <dbReference type="NCBI Taxonomy" id="1165861"/>
    <lineage>
        <taxon>Eukaryota</taxon>
        <taxon>Fungi</taxon>
        <taxon>Dikarya</taxon>
        <taxon>Basidiomycota</taxon>
        <taxon>Pucciniomycotina</taxon>
        <taxon>Pucciniomycetes</taxon>
        <taxon>Pucciniales</taxon>
        <taxon>Pucciniaceae</taxon>
        <taxon>Puccinia</taxon>
    </lineage>
</organism>
<evidence type="ECO:0000313" key="1">
    <source>
        <dbReference type="EMBL" id="KNE92041.1"/>
    </source>
</evidence>
<name>A0A0L0UYQ9_9BASI</name>
<dbReference type="Proteomes" id="UP000054564">
    <property type="component" value="Unassembled WGS sequence"/>
</dbReference>
<accession>A0A0L0UYQ9</accession>
<proteinExistence type="predicted"/>
<dbReference type="AlphaFoldDB" id="A0A0L0UYQ9"/>
<protein>
    <submittedName>
        <fullName evidence="1">Uncharacterized protein</fullName>
    </submittedName>
</protein>
<evidence type="ECO:0000313" key="2">
    <source>
        <dbReference type="Proteomes" id="UP000054564"/>
    </source>
</evidence>
<gene>
    <name evidence="1" type="ORF">PSTG_14574</name>
</gene>
<dbReference type="EMBL" id="AJIL01000178">
    <property type="protein sequence ID" value="KNE92041.1"/>
    <property type="molecule type" value="Genomic_DNA"/>
</dbReference>
<keyword evidence="2" id="KW-1185">Reference proteome</keyword>
<reference evidence="2" key="1">
    <citation type="submission" date="2014-03" db="EMBL/GenBank/DDBJ databases">
        <title>The Genome Sequence of Puccinia striiformis f. sp. tritici PST-78.</title>
        <authorList>
            <consortium name="The Broad Institute Genome Sequencing Platform"/>
            <person name="Cuomo C."/>
            <person name="Hulbert S."/>
            <person name="Chen X."/>
            <person name="Walker B."/>
            <person name="Young S.K."/>
            <person name="Zeng Q."/>
            <person name="Gargeya S."/>
            <person name="Fitzgerald M."/>
            <person name="Haas B."/>
            <person name="Abouelleil A."/>
            <person name="Alvarado L."/>
            <person name="Arachchi H.M."/>
            <person name="Berlin A.M."/>
            <person name="Chapman S.B."/>
            <person name="Goldberg J."/>
            <person name="Griggs A."/>
            <person name="Gujja S."/>
            <person name="Hansen M."/>
            <person name="Howarth C."/>
            <person name="Imamovic A."/>
            <person name="Larimer J."/>
            <person name="McCowan C."/>
            <person name="Montmayeur A."/>
            <person name="Murphy C."/>
            <person name="Neiman D."/>
            <person name="Pearson M."/>
            <person name="Priest M."/>
            <person name="Roberts A."/>
            <person name="Saif S."/>
            <person name="Shea T."/>
            <person name="Sisk P."/>
            <person name="Sykes S."/>
            <person name="Wortman J."/>
            <person name="Nusbaum C."/>
            <person name="Birren B."/>
        </authorList>
    </citation>
    <scope>NUCLEOTIDE SEQUENCE [LARGE SCALE GENOMIC DNA]</scope>
    <source>
        <strain evidence="2">race PST-78</strain>
    </source>
</reference>
<comment type="caution">
    <text evidence="1">The sequence shown here is derived from an EMBL/GenBank/DDBJ whole genome shotgun (WGS) entry which is preliminary data.</text>
</comment>
<sequence>MNLDWMVKTISVVKASSAPPLKIVKPFRWDCANNAFLYLCCTNLRLRHKINNRWRTYNSGRQHCLLVLSRGQFLSADAHAYVDLPRESSVSNSQLDGTHGLISGLAKPSIARRKFDNGISLRQYQTTNR</sequence>